<feature type="compositionally biased region" description="Low complexity" evidence="1">
    <location>
        <begin position="73"/>
        <end position="92"/>
    </location>
</feature>
<feature type="compositionally biased region" description="Basic and acidic residues" evidence="1">
    <location>
        <begin position="46"/>
        <end position="60"/>
    </location>
</feature>
<evidence type="ECO:0000256" key="1">
    <source>
        <dbReference type="SAM" id="MobiDB-lite"/>
    </source>
</evidence>
<feature type="transmembrane region" description="Helical" evidence="2">
    <location>
        <begin position="737"/>
        <end position="757"/>
    </location>
</feature>
<feature type="region of interest" description="Disordered" evidence="1">
    <location>
        <begin position="1"/>
        <end position="183"/>
    </location>
</feature>
<feature type="compositionally biased region" description="Pro residues" evidence="1">
    <location>
        <begin position="63"/>
        <end position="72"/>
    </location>
</feature>
<feature type="compositionally biased region" description="Pro residues" evidence="1">
    <location>
        <begin position="140"/>
        <end position="183"/>
    </location>
</feature>
<feature type="transmembrane region" description="Helical" evidence="2">
    <location>
        <begin position="778"/>
        <end position="805"/>
    </location>
</feature>
<evidence type="ECO:0000313" key="4">
    <source>
        <dbReference type="Proteomes" id="UP000814176"/>
    </source>
</evidence>
<evidence type="ECO:0000313" key="3">
    <source>
        <dbReference type="EMBL" id="KAH9833855.1"/>
    </source>
</evidence>
<dbReference type="GeneID" id="72005161"/>
<keyword evidence="4" id="KW-1185">Reference proteome</keyword>
<feature type="transmembrane region" description="Helical" evidence="2">
    <location>
        <begin position="811"/>
        <end position="832"/>
    </location>
</feature>
<feature type="compositionally biased region" description="Polar residues" evidence="1">
    <location>
        <begin position="31"/>
        <end position="42"/>
    </location>
</feature>
<feature type="compositionally biased region" description="Low complexity" evidence="1">
    <location>
        <begin position="332"/>
        <end position="343"/>
    </location>
</feature>
<gene>
    <name evidence="3" type="ORF">C8Q71DRAFT_772821</name>
</gene>
<keyword evidence="2" id="KW-0812">Transmembrane</keyword>
<feature type="compositionally biased region" description="Polar residues" evidence="1">
    <location>
        <begin position="307"/>
        <end position="325"/>
    </location>
</feature>
<feature type="compositionally biased region" description="Low complexity" evidence="1">
    <location>
        <begin position="12"/>
        <end position="21"/>
    </location>
</feature>
<dbReference type="RefSeq" id="XP_047776571.1">
    <property type="nucleotide sequence ID" value="XM_047924429.1"/>
</dbReference>
<dbReference type="EMBL" id="JADCUA010000017">
    <property type="protein sequence ID" value="KAH9833855.1"/>
    <property type="molecule type" value="Genomic_DNA"/>
</dbReference>
<keyword evidence="2" id="KW-1133">Transmembrane helix</keyword>
<dbReference type="CDD" id="cd00637">
    <property type="entry name" value="7tm_classA_rhodopsin-like"/>
    <property type="match status" value="1"/>
</dbReference>
<name>A0ABQ8KAE6_9APHY</name>
<dbReference type="Proteomes" id="UP000814176">
    <property type="component" value="Unassembled WGS sequence"/>
</dbReference>
<protein>
    <submittedName>
        <fullName evidence="3">Uncharacterized protein</fullName>
    </submittedName>
</protein>
<reference evidence="3 4" key="1">
    <citation type="journal article" date="2021" name="Environ. Microbiol.">
        <title>Gene family expansions and transcriptome signatures uncover fungal adaptations to wood decay.</title>
        <authorList>
            <person name="Hage H."/>
            <person name="Miyauchi S."/>
            <person name="Viragh M."/>
            <person name="Drula E."/>
            <person name="Min B."/>
            <person name="Chaduli D."/>
            <person name="Navarro D."/>
            <person name="Favel A."/>
            <person name="Norest M."/>
            <person name="Lesage-Meessen L."/>
            <person name="Balint B."/>
            <person name="Merenyi Z."/>
            <person name="de Eugenio L."/>
            <person name="Morin E."/>
            <person name="Martinez A.T."/>
            <person name="Baldrian P."/>
            <person name="Stursova M."/>
            <person name="Martinez M.J."/>
            <person name="Novotny C."/>
            <person name="Magnuson J.K."/>
            <person name="Spatafora J.W."/>
            <person name="Maurice S."/>
            <person name="Pangilinan J."/>
            <person name="Andreopoulos W."/>
            <person name="LaButti K."/>
            <person name="Hundley H."/>
            <person name="Na H."/>
            <person name="Kuo A."/>
            <person name="Barry K."/>
            <person name="Lipzen A."/>
            <person name="Henrissat B."/>
            <person name="Riley R."/>
            <person name="Ahrendt S."/>
            <person name="Nagy L.G."/>
            <person name="Grigoriev I.V."/>
            <person name="Martin F."/>
            <person name="Rosso M.N."/>
        </authorList>
    </citation>
    <scope>NUCLEOTIDE SEQUENCE [LARGE SCALE GENOMIC DNA]</scope>
    <source>
        <strain evidence="3 4">CIRM-BRFM 1785</strain>
    </source>
</reference>
<organism evidence="3 4">
    <name type="scientific">Rhodofomes roseus</name>
    <dbReference type="NCBI Taxonomy" id="34475"/>
    <lineage>
        <taxon>Eukaryota</taxon>
        <taxon>Fungi</taxon>
        <taxon>Dikarya</taxon>
        <taxon>Basidiomycota</taxon>
        <taxon>Agaricomycotina</taxon>
        <taxon>Agaricomycetes</taxon>
        <taxon>Polyporales</taxon>
        <taxon>Rhodofomes</taxon>
    </lineage>
</organism>
<feature type="transmembrane region" description="Helical" evidence="2">
    <location>
        <begin position="903"/>
        <end position="924"/>
    </location>
</feature>
<feature type="compositionally biased region" description="Pro residues" evidence="1">
    <location>
        <begin position="1"/>
        <end position="11"/>
    </location>
</feature>
<feature type="region of interest" description="Disordered" evidence="1">
    <location>
        <begin position="307"/>
        <end position="398"/>
    </location>
</feature>
<feature type="transmembrane region" description="Helical" evidence="2">
    <location>
        <begin position="864"/>
        <end position="883"/>
    </location>
</feature>
<evidence type="ECO:0000256" key="2">
    <source>
        <dbReference type="SAM" id="Phobius"/>
    </source>
</evidence>
<keyword evidence="2" id="KW-0472">Membrane</keyword>
<feature type="region of interest" description="Disordered" evidence="1">
    <location>
        <begin position="431"/>
        <end position="451"/>
    </location>
</feature>
<comment type="caution">
    <text evidence="3">The sequence shown here is derived from an EMBL/GenBank/DDBJ whole genome shotgun (WGS) entry which is preliminary data.</text>
</comment>
<sequence length="925" mass="98365">MSSPPPTPPPSSSRATSPNRSLRSRMGTAVRRSSTGLFTRATSAVRKSDSKSDLKNELKVDPTPSPSPPENMPSPVAESPAREAAATEPEGTGAQGLPGSSPLANPPIGPPSAGAEPSIAQVIEPTQAAAGPQPMTTAPASPPPPDPASAPEPAPVPAPAPAPAPELAPVPAPPSVPAAAPAPAPVVAPAPIAAPAPATEVQTAVVADSLVESPESQQMPLPMVQGPMGPAIEKRGPDYFAWGDDDALNPNWKGKAYATPQPPAQPASAPEAVVAVDQGHADAVPPRATDAQAFTWKDDMVMPTRRSNTSIATGESAPQTVSSEPPRTGGLSNKPSKSSMASSYGQVIVSPGRRRVSVSMDPSDGDVRRGRSPGPSVRIAIEDPFADPAEDSPTTTTSKLYVKRTALSPIESINSPAPDMPVPIRFPLPPQQDVIGVNRKPRGKTSGYSLGNERGTVVETETRRDVDERAPLLRPASAGSSGTVKGYAAAKTHVSFPIPEVAPTTANTLVIGMSGWIEHMLPDNSSYYVHVEKRIVVDADLHNPTKLQAVTEYVNSKLPEDAAMPPEGWELWLRDARPNGQDLQLVQTWINHRVHVLSSEPPAAAVPDRLRDDDRLDMQYRYWSYVESHPAHVPLTSESRAEAVEVLKWSYTEYLLPGAQRPTPPPFSPQECQELMGLLHSFNEDPTDVSLVQNRIVARVLLRVAQWRQHHFRPDKPLPQVALTGGSAHRWRRRTPLSRTAVDFLIACLCLGLPYFFTDRSRHRRIDVESGVRSAGPILIIGACACLLAAVVLSASVTFISLPGLDDTCRIAGFVAIALSASSMISAVIALFRYKTEVEHPVIHVGGEGLLTISRRSVVMSLPLVFLVWAIAAFVTGVVLYLTREVTTTASISVVYPIESQTHWMTVGILGGVAGALCVAVMMAR</sequence>
<proteinExistence type="predicted"/>
<accession>A0ABQ8KAE6</accession>